<name>A0A3L9M7T8_9FLAO</name>
<evidence type="ECO:0000313" key="2">
    <source>
        <dbReference type="Proteomes" id="UP000275348"/>
    </source>
</evidence>
<protein>
    <submittedName>
        <fullName evidence="1">Uncharacterized protein</fullName>
    </submittedName>
</protein>
<gene>
    <name evidence="1" type="ORF">EAH69_09830</name>
</gene>
<reference evidence="1 2" key="1">
    <citation type="submission" date="2018-10" db="EMBL/GenBank/DDBJ databases">
        <authorList>
            <person name="Chen X."/>
        </authorList>
    </citation>
    <scope>NUCLEOTIDE SEQUENCE [LARGE SCALE GENOMIC DNA]</scope>
    <source>
        <strain evidence="1 2">YIM 102668</strain>
    </source>
</reference>
<keyword evidence="2" id="KW-1185">Reference proteome</keyword>
<accession>A0A3L9M7T8</accession>
<proteinExistence type="predicted"/>
<evidence type="ECO:0000313" key="1">
    <source>
        <dbReference type="EMBL" id="RLZ08603.1"/>
    </source>
</evidence>
<comment type="caution">
    <text evidence="1">The sequence shown here is derived from an EMBL/GenBank/DDBJ whole genome shotgun (WGS) entry which is preliminary data.</text>
</comment>
<dbReference type="Proteomes" id="UP000275348">
    <property type="component" value="Unassembled WGS sequence"/>
</dbReference>
<organism evidence="1 2">
    <name type="scientific">Faecalibacter macacae</name>
    <dbReference type="NCBI Taxonomy" id="1859289"/>
    <lineage>
        <taxon>Bacteria</taxon>
        <taxon>Pseudomonadati</taxon>
        <taxon>Bacteroidota</taxon>
        <taxon>Flavobacteriia</taxon>
        <taxon>Flavobacteriales</taxon>
        <taxon>Weeksellaceae</taxon>
        <taxon>Faecalibacter</taxon>
    </lineage>
</organism>
<dbReference type="EMBL" id="RDOJ01000013">
    <property type="protein sequence ID" value="RLZ08603.1"/>
    <property type="molecule type" value="Genomic_DNA"/>
</dbReference>
<sequence length="153" mass="17072">MLKEQSKKQIPIQTAWGIVKQVNWEEKTATVVGVVDGLEYYDVALGIGHKILKPKLNTKCIIGAIGNQEVDAFMMDCDEVDEIIFTADDAEIKVTKDGLILQHENESLKEILKELLEELNGAIIKTPSGPGKFAETSKLKFTNLKDKVLKLFK</sequence>
<dbReference type="AlphaFoldDB" id="A0A3L9M7T8"/>